<feature type="region of interest" description="Disordered" evidence="1">
    <location>
        <begin position="1619"/>
        <end position="1651"/>
    </location>
</feature>
<feature type="region of interest" description="Disordered" evidence="1">
    <location>
        <begin position="2508"/>
        <end position="2563"/>
    </location>
</feature>
<feature type="region of interest" description="Disordered" evidence="1">
    <location>
        <begin position="1697"/>
        <end position="2044"/>
    </location>
</feature>
<feature type="compositionally biased region" description="Polar residues" evidence="1">
    <location>
        <begin position="2215"/>
        <end position="2231"/>
    </location>
</feature>
<name>A0A8J4G687_9CHLO</name>
<dbReference type="Proteomes" id="UP000747110">
    <property type="component" value="Unassembled WGS sequence"/>
</dbReference>
<evidence type="ECO:0000256" key="1">
    <source>
        <dbReference type="SAM" id="MobiDB-lite"/>
    </source>
</evidence>
<comment type="caution">
    <text evidence="3">The sequence shown here is derived from an EMBL/GenBank/DDBJ whole genome shotgun (WGS) entry which is preliminary data.</text>
</comment>
<protein>
    <submittedName>
        <fullName evidence="3">Uncharacterized protein</fullName>
    </submittedName>
</protein>
<keyword evidence="5" id="KW-1185">Reference proteome</keyword>
<feature type="compositionally biased region" description="Basic and acidic residues" evidence="1">
    <location>
        <begin position="870"/>
        <end position="882"/>
    </location>
</feature>
<reference evidence="3" key="1">
    <citation type="journal article" date="2021" name="Proc. Natl. Acad. Sci. U.S.A.">
        <title>Three genomes in the algal genus Volvox reveal the fate of a haploid sex-determining region after a transition to homothallism.</title>
        <authorList>
            <person name="Yamamoto K."/>
            <person name="Hamaji T."/>
            <person name="Kawai-Toyooka H."/>
            <person name="Matsuzaki R."/>
            <person name="Takahashi F."/>
            <person name="Nishimura Y."/>
            <person name="Kawachi M."/>
            <person name="Noguchi H."/>
            <person name="Minakuchi Y."/>
            <person name="Umen J.G."/>
            <person name="Toyoda A."/>
            <person name="Nozaki H."/>
        </authorList>
    </citation>
    <scope>NUCLEOTIDE SEQUENCE</scope>
    <source>
        <strain evidence="3">NIES-3785</strain>
        <strain evidence="2">NIES-3786</strain>
    </source>
</reference>
<feature type="compositionally biased region" description="Polar residues" evidence="1">
    <location>
        <begin position="1868"/>
        <end position="1883"/>
    </location>
</feature>
<evidence type="ECO:0000313" key="3">
    <source>
        <dbReference type="EMBL" id="GIM00832.1"/>
    </source>
</evidence>
<evidence type="ECO:0000313" key="2">
    <source>
        <dbReference type="EMBL" id="GIL76127.1"/>
    </source>
</evidence>
<organism evidence="3 4">
    <name type="scientific">Volvox reticuliferus</name>
    <dbReference type="NCBI Taxonomy" id="1737510"/>
    <lineage>
        <taxon>Eukaryota</taxon>
        <taxon>Viridiplantae</taxon>
        <taxon>Chlorophyta</taxon>
        <taxon>core chlorophytes</taxon>
        <taxon>Chlorophyceae</taxon>
        <taxon>CS clade</taxon>
        <taxon>Chlamydomonadales</taxon>
        <taxon>Volvocaceae</taxon>
        <taxon>Volvox</taxon>
    </lineage>
</organism>
<dbReference type="Proteomes" id="UP000722791">
    <property type="component" value="Unassembled WGS sequence"/>
</dbReference>
<accession>A0A8J4G687</accession>
<feature type="region of interest" description="Disordered" evidence="1">
    <location>
        <begin position="197"/>
        <end position="225"/>
    </location>
</feature>
<feature type="region of interest" description="Disordered" evidence="1">
    <location>
        <begin position="2592"/>
        <end position="2611"/>
    </location>
</feature>
<feature type="region of interest" description="Disordered" evidence="1">
    <location>
        <begin position="1338"/>
        <end position="1392"/>
    </location>
</feature>
<evidence type="ECO:0000313" key="4">
    <source>
        <dbReference type="Proteomes" id="UP000722791"/>
    </source>
</evidence>
<gene>
    <name evidence="2" type="ORF">Vretifemale_5836</name>
    <name evidence="3" type="ORF">Vretimale_5742</name>
</gene>
<feature type="compositionally biased region" description="Polar residues" evidence="1">
    <location>
        <begin position="1005"/>
        <end position="1015"/>
    </location>
</feature>
<feature type="compositionally biased region" description="Polar residues" evidence="1">
    <location>
        <begin position="1705"/>
        <end position="1728"/>
    </location>
</feature>
<dbReference type="OrthoDB" id="541071at2759"/>
<feature type="region of interest" description="Disordered" evidence="1">
    <location>
        <begin position="978"/>
        <end position="1063"/>
    </location>
</feature>
<dbReference type="EMBL" id="BNCP01000008">
    <property type="protein sequence ID" value="GIL76127.1"/>
    <property type="molecule type" value="Genomic_DNA"/>
</dbReference>
<feature type="compositionally biased region" description="Low complexity" evidence="1">
    <location>
        <begin position="150"/>
        <end position="164"/>
    </location>
</feature>
<feature type="compositionally biased region" description="Low complexity" evidence="1">
    <location>
        <begin position="1850"/>
        <end position="1862"/>
    </location>
</feature>
<feature type="region of interest" description="Disordered" evidence="1">
    <location>
        <begin position="313"/>
        <end position="337"/>
    </location>
</feature>
<feature type="region of interest" description="Disordered" evidence="1">
    <location>
        <begin position="26"/>
        <end position="56"/>
    </location>
</feature>
<feature type="region of interest" description="Disordered" evidence="1">
    <location>
        <begin position="2381"/>
        <end position="2446"/>
    </location>
</feature>
<feature type="compositionally biased region" description="Polar residues" evidence="1">
    <location>
        <begin position="2010"/>
        <end position="2022"/>
    </location>
</feature>
<dbReference type="EMBL" id="BNCQ01000008">
    <property type="protein sequence ID" value="GIM00832.1"/>
    <property type="molecule type" value="Genomic_DNA"/>
</dbReference>
<evidence type="ECO:0000313" key="5">
    <source>
        <dbReference type="Proteomes" id="UP000747110"/>
    </source>
</evidence>
<feature type="compositionally biased region" description="Basic and acidic residues" evidence="1">
    <location>
        <begin position="1054"/>
        <end position="1063"/>
    </location>
</feature>
<feature type="compositionally biased region" description="Polar residues" evidence="1">
    <location>
        <begin position="422"/>
        <end position="433"/>
    </location>
</feature>
<sequence length="2611" mass="270688">MKSGIEQLREEKYRFTIETQGLLYTSADRRSSTQDDGTAWSEDDSDRDVPRKKSPPLAQRMATELIRVLREGKRGFLTDDALERLLAGSLQSRSDVAGYDVAKDYIKQVLGQLYGSDNATSSKFAEPGAESKHSAAELPANASTAPNRISSLDSSSGGSLVASGPGPPLSNPMQLELPTAGAGAMAPPWTVTIGRGSAGPGVANAPAARGVNDDEMERPRPRPHHGRIKEQLDLLQNADQLAAIISVATTAATTAAAAAVKQTMQTTTPLPPGAYARMHTTGQPMYNLPTVNAAMGRAAKGALRRQLGAAADVLGDESPDPQPQQRHGALVSPHQRTTPMVLTRRQEAGASVPGVAQGVGISRGEHQEQGEGEPALGPLSGEVRLRRQRLRWSQRRGLSLEPLPAGAADGGRRATSPGEIHSANTTSTGNSNLRVVRLGTPRVTARTPTPGGSERDSIRVQRPGRPALVGAELGSGTQPVTSTGTATVEVAPRQATAEHVLLPDTADMKPVPLDNGITAIQQHQPAEAPLVVESVSPGGFFVTGGESVFTRARMAPELSARNREVDAKKVAAKDLKPASPRSRRAALPEDMQDAFRSTLAFISDPSTARVQQRPVPSWAALDDVEERKQAQREAEELLGGAFDYSAMKRELERAKRTSRLLQQAAGPLTPPASMGQVPIGGPELHAAGSRPRPAGGTRPAISVPANLALQPRGNFEGLLPPPHSVWDVDEAWSDLDQFTKAVEAEVAYRAAAAGPSRRGSPARTQAALRTSTITATTVSEKTVNAVRASDRLPAGRAISTATAAAPATGGGKEQSAATVHTGGRKRTASPGTEIAAQRLMAGAVERSPSPLRIERKTQASGPIRIAFGRRVDEPPKAAEGRTSRIRSGSPPKARVSHGGTRSRTRKVANTEAVVASPISLSAGDAVGQVLSALASALLSDGDEAEDESCVDPGNEMVVSAGGNLPGLMLSLADAVPCRDTHEPEAEAGQTAALAGEVARADGSEHTASSPSQNAVQEDLVDPSLPPQHAHQQQLVGHGSDTLGHPAEPSITRDNSQENSRKEVHSIQAASGVLGAAGSNASISTSLVRQLGTHPWPNTTAASRPRFQYVIDTAHPPITRLPAWAASAKVAEGAPAAYAAALGTAPIGLGLSTQPQQQLPIATSMPFSTTVTQPANVPSQPSSAFEIHASSQDGGDGNIIAATKASYAQFWQHQELQHQEQQQQAAQRLAFSAPLDLPSNTHILPQQAVASALAATDVSVAERGAPDSNQQWEGAVTRAVEDEVVGRLAVMQLAAQREEPMVSPQDVAGMLPPLLDMELSRRLVCDVLRDNLRSLIVDQQQQEHRQGPTIDEGAVGTPTLEEPDGQPSSITDATAASHPTAEISPRDNPLPTTMPAGRPLGLAMGALSSVPPPTVTPVPGVPASVVQNVLSEPHLVTARLEQETAALPSLTVALPGPTGKQSPTMSQGTQARVLQGRGVQAHGAEARGVQAYGVVEARAVQAHGMEARGTQAAGVQERGTQAAGIMDSSSQADPPLPHYLLQASLASGLSYGAGMPLPTIIPTTGLGARQPVLEQGGAALSMPRPFYLVPADGSQLPPTTGLYGPASGLAFPPYTRGEGSRPPFNIPGLSKLRDSSDVDSSTDSMDRHLQAPGARARAAALAALRLASRGSLDSDDGLLQRSYAQLELASLTARPVRLDRHRTSSEDSQLPQQSATGLGQPSCGTTQHQSIDRSDSGERGADASGGREGGLEVQGRAGQASGMGVGSPVVGDGLPNSEACHNERGPTSHAFGGHVERSDTVPPTYLTRRSSLASHGSADEPRCGSSLTSSGGAEKESLPRCSDAANGIPIARSAGGSSSARLSAVKHASSPSQATASRETSLDGSGQPADSAGPRGSGQGPALPSGELSVRPVDQDSVAVAQTPSIHREGASGRQPAIATAEPAVTPAVEDDEFAREDDFANGSDDVHSVHFESSLDQIDGPPEAGERSTEAGTNATDGTSAAPAGKGDASRTTNVGAGSVQQPPIVLTGWKPQGDVDNPAGERCSAAAGETRDFALSDDELLDEAEVTRVLAEEDAWEAAEDELEGADEQDEDLRLLEGQVVVQQESSLEVGFRLSATNESVAADPQEYDSVAVQSGEESPTPDAGVRFWGTGYGNSSERGGDSAVGSRQTSAMQLSEQSRIVSLDSWGGSAGPDSVSVASRIDPSVAERPRLGSVTNVESTTAVSLQRGNKASDRGMVSDAIGRRSMSTGASHGALSPGSSGAGDASELPKSAQDPDHLDIENQPCGGPVSDADAGDALRTSLERLALAGLAPLSRLQAGAGVGSSGLMRVTAAPVPLTSQQPQISGAGAMVAMSQRRSALAPLQATSLQLATSMVDSGVALPAPDSPSKPPSLANYQGPTRQLWRPPSAQQAQDPLWTSSETVMASSEASGPNLDPLTRTYRNAQRRVPTLGTDVGLAAAMARETGDSIESSVDLLTSIDSVPAAAATYPLHTIAGATLPHLLGRTGPAAESHRRDVEFSHPAGSDAESDVEGQVTDGVQQGSTGLYNSKETGAGRGNSRREGAVFRLRQYGARRRKLMQQIGVNDPLLLSSASSLSTDSSTISESNGD</sequence>
<feature type="compositionally biased region" description="Polar residues" evidence="1">
    <location>
        <begin position="2410"/>
        <end position="2432"/>
    </location>
</feature>
<feature type="compositionally biased region" description="Basic and acidic residues" evidence="1">
    <location>
        <begin position="1729"/>
        <end position="1740"/>
    </location>
</feature>
<feature type="region of interest" description="Disordered" evidence="1">
    <location>
        <begin position="401"/>
        <end position="433"/>
    </location>
</feature>
<feature type="region of interest" description="Disordered" evidence="1">
    <location>
        <begin position="802"/>
        <end position="832"/>
    </location>
</feature>
<feature type="compositionally biased region" description="Polar residues" evidence="1">
    <location>
        <begin position="2167"/>
        <end position="2182"/>
    </location>
</feature>
<feature type="region of interest" description="Disordered" evidence="1">
    <location>
        <begin position="2118"/>
        <end position="2298"/>
    </location>
</feature>
<feature type="region of interest" description="Disordered" evidence="1">
    <location>
        <begin position="870"/>
        <end position="906"/>
    </location>
</feature>
<proteinExistence type="predicted"/>
<feature type="compositionally biased region" description="Polar residues" evidence="1">
    <location>
        <begin position="1990"/>
        <end position="1999"/>
    </location>
</feature>
<feature type="region of interest" description="Disordered" evidence="1">
    <location>
        <begin position="123"/>
        <end position="182"/>
    </location>
</feature>
<feature type="compositionally biased region" description="Polar residues" evidence="1">
    <location>
        <begin position="2539"/>
        <end position="2553"/>
    </location>
</feature>